<dbReference type="AlphaFoldDB" id="A0A6G0TXV5"/>
<comment type="caution">
    <text evidence="2">The sequence shown here is derived from an EMBL/GenBank/DDBJ whole genome shotgun (WGS) entry which is preliminary data.</text>
</comment>
<protein>
    <submittedName>
        <fullName evidence="2">Uncharacterized protein</fullName>
    </submittedName>
</protein>
<evidence type="ECO:0000313" key="2">
    <source>
        <dbReference type="EMBL" id="KAE9541065.1"/>
    </source>
</evidence>
<keyword evidence="1" id="KW-1133">Transmembrane helix</keyword>
<gene>
    <name evidence="2" type="ORF">AGLY_004310</name>
</gene>
<feature type="transmembrane region" description="Helical" evidence="1">
    <location>
        <begin position="149"/>
        <end position="173"/>
    </location>
</feature>
<reference evidence="2 3" key="1">
    <citation type="submission" date="2019-08" db="EMBL/GenBank/DDBJ databases">
        <title>The genome of the soybean aphid Biotype 1, its phylome, world population structure and adaptation to the North American continent.</title>
        <authorList>
            <person name="Giordano R."/>
            <person name="Donthu R.K."/>
            <person name="Hernandez A.G."/>
            <person name="Wright C.L."/>
            <person name="Zimin A.V."/>
        </authorList>
    </citation>
    <scope>NUCLEOTIDE SEQUENCE [LARGE SCALE GENOMIC DNA]</scope>
    <source>
        <tissue evidence="2">Whole aphids</tissue>
    </source>
</reference>
<keyword evidence="3" id="KW-1185">Reference proteome</keyword>
<dbReference type="Proteomes" id="UP000475862">
    <property type="component" value="Unassembled WGS sequence"/>
</dbReference>
<organism evidence="2 3">
    <name type="scientific">Aphis glycines</name>
    <name type="common">Soybean aphid</name>
    <dbReference type="NCBI Taxonomy" id="307491"/>
    <lineage>
        <taxon>Eukaryota</taxon>
        <taxon>Metazoa</taxon>
        <taxon>Ecdysozoa</taxon>
        <taxon>Arthropoda</taxon>
        <taxon>Hexapoda</taxon>
        <taxon>Insecta</taxon>
        <taxon>Pterygota</taxon>
        <taxon>Neoptera</taxon>
        <taxon>Paraneoptera</taxon>
        <taxon>Hemiptera</taxon>
        <taxon>Sternorrhyncha</taxon>
        <taxon>Aphidomorpha</taxon>
        <taxon>Aphidoidea</taxon>
        <taxon>Aphididae</taxon>
        <taxon>Aphidini</taxon>
        <taxon>Aphis</taxon>
        <taxon>Aphis</taxon>
    </lineage>
</organism>
<evidence type="ECO:0000256" key="1">
    <source>
        <dbReference type="SAM" id="Phobius"/>
    </source>
</evidence>
<proteinExistence type="predicted"/>
<name>A0A6G0TXV5_APHGL</name>
<evidence type="ECO:0000313" key="3">
    <source>
        <dbReference type="Proteomes" id="UP000475862"/>
    </source>
</evidence>
<keyword evidence="1" id="KW-0812">Transmembrane</keyword>
<dbReference type="EMBL" id="VYZN01000013">
    <property type="protein sequence ID" value="KAE9541065.1"/>
    <property type="molecule type" value="Genomic_DNA"/>
</dbReference>
<feature type="transmembrane region" description="Helical" evidence="1">
    <location>
        <begin position="185"/>
        <end position="209"/>
    </location>
</feature>
<sequence>MTNDWVLSYLLDCDYLSKVIRAITNQLFNYKFLIFLNKTTISKISNENLIDLKKNQKFECSGLEKLFKFILTEANMKYENMFLRLNLIIRKAPDQYFLNTNTYHSFQTYKDIHYYSNGSPNYNNITLLIIYFFIFYSKRNNECIDFSNINIIFFIYYHLFDIISDLKLCLLTFTLVNYLYDIVTYFYSISCKFKGFLFCNLNVIIKYVYFDNNTMKI</sequence>
<accession>A0A6G0TXV5</accession>
<feature type="transmembrane region" description="Helical" evidence="1">
    <location>
        <begin position="121"/>
        <end position="137"/>
    </location>
</feature>
<keyword evidence="1" id="KW-0472">Membrane</keyword>